<dbReference type="AlphaFoldDB" id="A0A9D4BVX7"/>
<name>A0A9D4BVX7_DREPO</name>
<reference evidence="1" key="1">
    <citation type="journal article" date="2019" name="bioRxiv">
        <title>The Genome of the Zebra Mussel, Dreissena polymorpha: A Resource for Invasive Species Research.</title>
        <authorList>
            <person name="McCartney M.A."/>
            <person name="Auch B."/>
            <person name="Kono T."/>
            <person name="Mallez S."/>
            <person name="Zhang Y."/>
            <person name="Obille A."/>
            <person name="Becker A."/>
            <person name="Abrahante J.E."/>
            <person name="Garbe J."/>
            <person name="Badalamenti J.P."/>
            <person name="Herman A."/>
            <person name="Mangelson H."/>
            <person name="Liachko I."/>
            <person name="Sullivan S."/>
            <person name="Sone E.D."/>
            <person name="Koren S."/>
            <person name="Silverstein K.A.T."/>
            <person name="Beckman K.B."/>
            <person name="Gohl D.M."/>
        </authorList>
    </citation>
    <scope>NUCLEOTIDE SEQUENCE</scope>
    <source>
        <strain evidence="1">Duluth1</strain>
        <tissue evidence="1">Whole animal</tissue>
    </source>
</reference>
<gene>
    <name evidence="1" type="ORF">DPMN_071641</name>
</gene>
<sequence length="75" mass="8195">MWNIEETDLMIKHNIGKVVCLKGQTVNSVTSARGKHVTIVAGGSAAGVRLHPFYIFPGQCSRDDLLDGSFYALLF</sequence>
<keyword evidence="2" id="KW-1185">Reference proteome</keyword>
<proteinExistence type="predicted"/>
<accession>A0A9D4BVX7</accession>
<reference evidence="1" key="2">
    <citation type="submission" date="2020-11" db="EMBL/GenBank/DDBJ databases">
        <authorList>
            <person name="McCartney M.A."/>
            <person name="Auch B."/>
            <person name="Kono T."/>
            <person name="Mallez S."/>
            <person name="Becker A."/>
            <person name="Gohl D.M."/>
            <person name="Silverstein K.A.T."/>
            <person name="Koren S."/>
            <person name="Bechman K.B."/>
            <person name="Herman A."/>
            <person name="Abrahante J.E."/>
            <person name="Garbe J."/>
        </authorList>
    </citation>
    <scope>NUCLEOTIDE SEQUENCE</scope>
    <source>
        <strain evidence="1">Duluth1</strain>
        <tissue evidence="1">Whole animal</tissue>
    </source>
</reference>
<dbReference type="Proteomes" id="UP000828390">
    <property type="component" value="Unassembled WGS sequence"/>
</dbReference>
<dbReference type="EMBL" id="JAIWYP010000014">
    <property type="protein sequence ID" value="KAH3711965.1"/>
    <property type="molecule type" value="Genomic_DNA"/>
</dbReference>
<evidence type="ECO:0000313" key="2">
    <source>
        <dbReference type="Proteomes" id="UP000828390"/>
    </source>
</evidence>
<protein>
    <submittedName>
        <fullName evidence="1">Uncharacterized protein</fullName>
    </submittedName>
</protein>
<organism evidence="1 2">
    <name type="scientific">Dreissena polymorpha</name>
    <name type="common">Zebra mussel</name>
    <name type="synonym">Mytilus polymorpha</name>
    <dbReference type="NCBI Taxonomy" id="45954"/>
    <lineage>
        <taxon>Eukaryota</taxon>
        <taxon>Metazoa</taxon>
        <taxon>Spiralia</taxon>
        <taxon>Lophotrochozoa</taxon>
        <taxon>Mollusca</taxon>
        <taxon>Bivalvia</taxon>
        <taxon>Autobranchia</taxon>
        <taxon>Heteroconchia</taxon>
        <taxon>Euheterodonta</taxon>
        <taxon>Imparidentia</taxon>
        <taxon>Neoheterodontei</taxon>
        <taxon>Myida</taxon>
        <taxon>Dreissenoidea</taxon>
        <taxon>Dreissenidae</taxon>
        <taxon>Dreissena</taxon>
    </lineage>
</organism>
<evidence type="ECO:0000313" key="1">
    <source>
        <dbReference type="EMBL" id="KAH3711965.1"/>
    </source>
</evidence>
<comment type="caution">
    <text evidence="1">The sequence shown here is derived from an EMBL/GenBank/DDBJ whole genome shotgun (WGS) entry which is preliminary data.</text>
</comment>